<protein>
    <recommendedName>
        <fullName evidence="7">Platelet-derived growth factor (PDGF) family profile domain-containing protein</fullName>
    </recommendedName>
</protein>
<accession>R7U1F4</accession>
<dbReference type="PROSITE" id="PS00249">
    <property type="entry name" value="PDGF_1"/>
    <property type="match status" value="1"/>
</dbReference>
<dbReference type="AlphaFoldDB" id="R7U1F4"/>
<dbReference type="OMA" id="RENCRCE"/>
<gene>
    <name evidence="8" type="ORF">CAPTEDRAFT_153454</name>
</gene>
<dbReference type="PROSITE" id="PS50278">
    <property type="entry name" value="PDGF_2"/>
    <property type="match status" value="1"/>
</dbReference>
<comment type="similarity">
    <text evidence="1 4">Belongs to the PDGF/VEGF growth factor family.</text>
</comment>
<evidence type="ECO:0000256" key="3">
    <source>
        <dbReference type="ARBA" id="ARBA00023246"/>
    </source>
</evidence>
<dbReference type="EMBL" id="KB306242">
    <property type="protein sequence ID" value="ELU00054.1"/>
    <property type="molecule type" value="Genomic_DNA"/>
</dbReference>
<reference evidence="9" key="3">
    <citation type="submission" date="2015-06" db="UniProtKB">
        <authorList>
            <consortium name="EnsemblMetazoa"/>
        </authorList>
    </citation>
    <scope>IDENTIFICATION</scope>
</reference>
<sequence>MHHLTVLLFCVCLQLNFAVREATRQRVAIPSLMKEFAASMPTTKDFIKAMVKKAPSKEAPPGPSLGNPGPDRPEEEGMREMEQMLFEPGSDRPTATGAETIQSMVTPPAAGCQPKDVTVTLPSDPDPSVLYYPSCVTAKRCGGCCMQDQHECGPTRVSKINNKVVKARYPYLGAPNFLFEGLVDVELDNHLECSCQCKNKPHHCDIAKHVYEAATCSCRCRNEDQRENCVAPQTWDNHKCACTCPALKYCQAHEYFSFSTCRCETSRDVVSDALSVGTVVDQVCVSTRCRANYVAMNIMGQCQCKMVSQWGDLAMANANARVTGLPLPTTPVPEVTTRRRRPGRRPRPSK</sequence>
<evidence type="ECO:0000313" key="8">
    <source>
        <dbReference type="EMBL" id="ELU00054.1"/>
    </source>
</evidence>
<dbReference type="PANTHER" id="PTHR11633">
    <property type="entry name" value="PLATELET-DERIVED GROWTH FACTOR"/>
    <property type="match status" value="1"/>
</dbReference>
<dbReference type="GO" id="GO:0008083">
    <property type="term" value="F:growth factor activity"/>
    <property type="evidence" value="ECO:0007669"/>
    <property type="project" value="UniProtKB-KW"/>
</dbReference>
<dbReference type="GO" id="GO:0016020">
    <property type="term" value="C:membrane"/>
    <property type="evidence" value="ECO:0007669"/>
    <property type="project" value="InterPro"/>
</dbReference>
<evidence type="ECO:0000259" key="7">
    <source>
        <dbReference type="PROSITE" id="PS50278"/>
    </source>
</evidence>
<dbReference type="InterPro" id="IPR029034">
    <property type="entry name" value="Cystine-knot_cytokine"/>
</dbReference>
<dbReference type="Gene3D" id="2.10.90.10">
    <property type="entry name" value="Cystine-knot cytokines"/>
    <property type="match status" value="1"/>
</dbReference>
<evidence type="ECO:0000256" key="1">
    <source>
        <dbReference type="ARBA" id="ARBA00006686"/>
    </source>
</evidence>
<dbReference type="HOGENOM" id="CLU_068126_0_0_1"/>
<reference evidence="10" key="1">
    <citation type="submission" date="2012-12" db="EMBL/GenBank/DDBJ databases">
        <authorList>
            <person name="Hellsten U."/>
            <person name="Grimwood J."/>
            <person name="Chapman J.A."/>
            <person name="Shapiro H."/>
            <person name="Aerts A."/>
            <person name="Otillar R.P."/>
            <person name="Terry A.Y."/>
            <person name="Boore J.L."/>
            <person name="Simakov O."/>
            <person name="Marletaz F."/>
            <person name="Cho S.-J."/>
            <person name="Edsinger-Gonzales E."/>
            <person name="Havlak P."/>
            <person name="Kuo D.-H."/>
            <person name="Larsson T."/>
            <person name="Lv J."/>
            <person name="Arendt D."/>
            <person name="Savage R."/>
            <person name="Osoegawa K."/>
            <person name="de Jong P."/>
            <person name="Lindberg D.R."/>
            <person name="Seaver E.C."/>
            <person name="Weisblat D.A."/>
            <person name="Putnam N.H."/>
            <person name="Grigoriev I.V."/>
            <person name="Rokhsar D.S."/>
        </authorList>
    </citation>
    <scope>NUCLEOTIDE SEQUENCE</scope>
    <source>
        <strain evidence="10">I ESC-2004</strain>
    </source>
</reference>
<evidence type="ECO:0000256" key="4">
    <source>
        <dbReference type="RuleBase" id="RU003818"/>
    </source>
</evidence>
<feature type="compositionally biased region" description="Low complexity" evidence="5">
    <location>
        <begin position="324"/>
        <end position="335"/>
    </location>
</feature>
<dbReference type="SMART" id="SM00141">
    <property type="entry name" value="PDGF"/>
    <property type="match status" value="1"/>
</dbReference>
<keyword evidence="2 4" id="KW-0339">Growth factor</keyword>
<feature type="region of interest" description="Disordered" evidence="5">
    <location>
        <begin position="324"/>
        <end position="350"/>
    </location>
</feature>
<dbReference type="EMBL" id="AMQN01009791">
    <property type="status" value="NOT_ANNOTATED_CDS"/>
    <property type="molecule type" value="Genomic_DNA"/>
</dbReference>
<dbReference type="OrthoDB" id="8878063at2759"/>
<keyword evidence="6" id="KW-0732">Signal</keyword>
<evidence type="ECO:0000256" key="5">
    <source>
        <dbReference type="SAM" id="MobiDB-lite"/>
    </source>
</evidence>
<name>R7U1F4_CAPTE</name>
<dbReference type="GO" id="GO:0008284">
    <property type="term" value="P:positive regulation of cell population proliferation"/>
    <property type="evidence" value="ECO:0007669"/>
    <property type="project" value="TreeGrafter"/>
</dbReference>
<feature type="domain" description="Platelet-derived growth factor (PDGF) family profile" evidence="7">
    <location>
        <begin position="99"/>
        <end position="200"/>
    </location>
</feature>
<dbReference type="InterPro" id="IPR023581">
    <property type="entry name" value="PD_growth_factor_CS"/>
</dbReference>
<evidence type="ECO:0000256" key="6">
    <source>
        <dbReference type="SAM" id="SignalP"/>
    </source>
</evidence>
<feature type="signal peptide" evidence="6">
    <location>
        <begin position="1"/>
        <end position="18"/>
    </location>
</feature>
<evidence type="ECO:0000313" key="9">
    <source>
        <dbReference type="EnsemblMetazoa" id="CapteP153454"/>
    </source>
</evidence>
<dbReference type="Proteomes" id="UP000014760">
    <property type="component" value="Unassembled WGS sequence"/>
</dbReference>
<dbReference type="InterPro" id="IPR000072">
    <property type="entry name" value="PDGF/VEGF_dom"/>
</dbReference>
<dbReference type="STRING" id="283909.R7U1F4"/>
<dbReference type="PANTHER" id="PTHR11633:SF1">
    <property type="entry name" value="LD28763P"/>
    <property type="match status" value="1"/>
</dbReference>
<reference evidence="8 10" key="2">
    <citation type="journal article" date="2013" name="Nature">
        <title>Insights into bilaterian evolution from three spiralian genomes.</title>
        <authorList>
            <person name="Simakov O."/>
            <person name="Marletaz F."/>
            <person name="Cho S.J."/>
            <person name="Edsinger-Gonzales E."/>
            <person name="Havlak P."/>
            <person name="Hellsten U."/>
            <person name="Kuo D.H."/>
            <person name="Larsson T."/>
            <person name="Lv J."/>
            <person name="Arendt D."/>
            <person name="Savage R."/>
            <person name="Osoegawa K."/>
            <person name="de Jong P."/>
            <person name="Grimwood J."/>
            <person name="Chapman J.A."/>
            <person name="Shapiro H."/>
            <person name="Aerts A."/>
            <person name="Otillar R.P."/>
            <person name="Terry A.Y."/>
            <person name="Boore J.L."/>
            <person name="Grigoriev I.V."/>
            <person name="Lindberg D.R."/>
            <person name="Seaver E.C."/>
            <person name="Weisblat D.A."/>
            <person name="Putnam N.H."/>
            <person name="Rokhsar D.S."/>
        </authorList>
    </citation>
    <scope>NUCLEOTIDE SEQUENCE</scope>
    <source>
        <strain evidence="8 10">I ESC-2004</strain>
    </source>
</reference>
<dbReference type="GO" id="GO:0070851">
    <property type="term" value="F:growth factor receptor binding"/>
    <property type="evidence" value="ECO:0007669"/>
    <property type="project" value="TreeGrafter"/>
</dbReference>
<feature type="chain" id="PRO_5008787603" description="Platelet-derived growth factor (PDGF) family profile domain-containing protein" evidence="6">
    <location>
        <begin position="19"/>
        <end position="350"/>
    </location>
</feature>
<organism evidence="8">
    <name type="scientific">Capitella teleta</name>
    <name type="common">Polychaete worm</name>
    <dbReference type="NCBI Taxonomy" id="283909"/>
    <lineage>
        <taxon>Eukaryota</taxon>
        <taxon>Metazoa</taxon>
        <taxon>Spiralia</taxon>
        <taxon>Lophotrochozoa</taxon>
        <taxon>Annelida</taxon>
        <taxon>Polychaeta</taxon>
        <taxon>Sedentaria</taxon>
        <taxon>Scolecida</taxon>
        <taxon>Capitellidae</taxon>
        <taxon>Capitella</taxon>
    </lineage>
</organism>
<dbReference type="GO" id="GO:0051781">
    <property type="term" value="P:positive regulation of cell division"/>
    <property type="evidence" value="ECO:0007669"/>
    <property type="project" value="UniProtKB-KW"/>
</dbReference>
<keyword evidence="3" id="KW-0497">Mitogen</keyword>
<dbReference type="Pfam" id="PF00341">
    <property type="entry name" value="PDGF"/>
    <property type="match status" value="1"/>
</dbReference>
<feature type="region of interest" description="Disordered" evidence="5">
    <location>
        <begin position="53"/>
        <end position="77"/>
    </location>
</feature>
<feature type="compositionally biased region" description="Basic residues" evidence="5">
    <location>
        <begin position="338"/>
        <end position="350"/>
    </location>
</feature>
<dbReference type="GO" id="GO:0005615">
    <property type="term" value="C:extracellular space"/>
    <property type="evidence" value="ECO:0007669"/>
    <property type="project" value="TreeGrafter"/>
</dbReference>
<evidence type="ECO:0000256" key="2">
    <source>
        <dbReference type="ARBA" id="ARBA00023030"/>
    </source>
</evidence>
<proteinExistence type="inferred from homology"/>
<evidence type="ECO:0000313" key="10">
    <source>
        <dbReference type="Proteomes" id="UP000014760"/>
    </source>
</evidence>
<dbReference type="SUPFAM" id="SSF57501">
    <property type="entry name" value="Cystine-knot cytokines"/>
    <property type="match status" value="1"/>
</dbReference>
<keyword evidence="10" id="KW-1185">Reference proteome</keyword>
<dbReference type="EnsemblMetazoa" id="CapteT153454">
    <property type="protein sequence ID" value="CapteP153454"/>
    <property type="gene ID" value="CapteG153454"/>
</dbReference>